<dbReference type="RefSeq" id="WP_229383214.1">
    <property type="nucleotide sequence ID" value="NZ_JAGTTN010000001.1"/>
</dbReference>
<dbReference type="PROSITE" id="PS51352">
    <property type="entry name" value="THIOREDOXIN_2"/>
    <property type="match status" value="1"/>
</dbReference>
<dbReference type="GO" id="GO:0016209">
    <property type="term" value="F:antioxidant activity"/>
    <property type="evidence" value="ECO:0007669"/>
    <property type="project" value="InterPro"/>
</dbReference>
<protein>
    <submittedName>
        <fullName evidence="7">TlpA family protein disulfide reductase</fullName>
    </submittedName>
</protein>
<name>A0A9X1LTB8_9MICO</name>
<keyword evidence="3" id="KW-0812">Transmembrane</keyword>
<keyword evidence="2" id="KW-0201">Cytochrome c-type biogenesis</keyword>
<dbReference type="CDD" id="cd02966">
    <property type="entry name" value="TlpA_like_family"/>
    <property type="match status" value="1"/>
</dbReference>
<dbReference type="SUPFAM" id="SSF52833">
    <property type="entry name" value="Thioredoxin-like"/>
    <property type="match status" value="1"/>
</dbReference>
<evidence type="ECO:0000313" key="8">
    <source>
        <dbReference type="Proteomes" id="UP001139354"/>
    </source>
</evidence>
<keyword evidence="4" id="KW-1015">Disulfide bond</keyword>
<keyword evidence="5" id="KW-0676">Redox-active center</keyword>
<dbReference type="GO" id="GO:0016491">
    <property type="term" value="F:oxidoreductase activity"/>
    <property type="evidence" value="ECO:0007669"/>
    <property type="project" value="InterPro"/>
</dbReference>
<evidence type="ECO:0000256" key="3">
    <source>
        <dbReference type="ARBA" id="ARBA00022968"/>
    </source>
</evidence>
<feature type="domain" description="Thioredoxin" evidence="6">
    <location>
        <begin position="61"/>
        <end position="215"/>
    </location>
</feature>
<dbReference type="InterPro" id="IPR036249">
    <property type="entry name" value="Thioredoxin-like_sf"/>
</dbReference>
<dbReference type="InterPro" id="IPR000866">
    <property type="entry name" value="AhpC/TSA"/>
</dbReference>
<dbReference type="Pfam" id="PF00578">
    <property type="entry name" value="AhpC-TSA"/>
    <property type="match status" value="1"/>
</dbReference>
<dbReference type="Gene3D" id="3.40.30.10">
    <property type="entry name" value="Glutaredoxin"/>
    <property type="match status" value="1"/>
</dbReference>
<evidence type="ECO:0000256" key="1">
    <source>
        <dbReference type="ARBA" id="ARBA00004196"/>
    </source>
</evidence>
<dbReference type="PANTHER" id="PTHR42852:SF6">
    <property type="entry name" value="THIOL:DISULFIDE INTERCHANGE PROTEIN DSBE"/>
    <property type="match status" value="1"/>
</dbReference>
<gene>
    <name evidence="7" type="ORF">KEC57_03925</name>
</gene>
<evidence type="ECO:0000313" key="7">
    <source>
        <dbReference type="EMBL" id="MCC2031326.1"/>
    </source>
</evidence>
<comment type="subcellular location">
    <subcellularLocation>
        <location evidence="1">Cell envelope</location>
    </subcellularLocation>
</comment>
<dbReference type="InterPro" id="IPR050553">
    <property type="entry name" value="Thioredoxin_ResA/DsbE_sf"/>
</dbReference>
<dbReference type="AlphaFoldDB" id="A0A9X1LTB8"/>
<sequence length="215" mass="22654">MRIGSSAEAVDARSSKVRRLRAAASALLAIVMIAGLAACTADPLADQYREGSNKGFIAASGQRVDEIPQSERTEPIEFEGVLDVGGSASSADYLGEVLVVNFWYAACAPCRVEAPELEDAHEAFDGEEVSFLGVNLYDGAEASRAFAEKYGVTYPSALTTVDGSIKLAFAGQTPLNAVPVTLVLDREGRVAARVIGQLDDASILEALVRDALEEA</sequence>
<dbReference type="EMBL" id="JAGTTN010000001">
    <property type="protein sequence ID" value="MCC2031326.1"/>
    <property type="molecule type" value="Genomic_DNA"/>
</dbReference>
<keyword evidence="3" id="KW-0735">Signal-anchor</keyword>
<dbReference type="GO" id="GO:0017004">
    <property type="term" value="P:cytochrome complex assembly"/>
    <property type="evidence" value="ECO:0007669"/>
    <property type="project" value="UniProtKB-KW"/>
</dbReference>
<comment type="caution">
    <text evidence="7">The sequence shown here is derived from an EMBL/GenBank/DDBJ whole genome shotgun (WGS) entry which is preliminary data.</text>
</comment>
<proteinExistence type="predicted"/>
<reference evidence="7" key="1">
    <citation type="submission" date="2021-04" db="EMBL/GenBank/DDBJ databases">
        <title>Microbacterium tenobrionis sp. nov. and Microbacterium allomyrinae sp. nov., isolated from larvae of Tenobrio molitor and Allomyrina dichotoma, respectively.</title>
        <authorList>
            <person name="Lee S.D."/>
        </authorList>
    </citation>
    <scope>NUCLEOTIDE SEQUENCE</scope>
    <source>
        <strain evidence="7">BWT-G7</strain>
    </source>
</reference>
<dbReference type="Proteomes" id="UP001139354">
    <property type="component" value="Unassembled WGS sequence"/>
</dbReference>
<dbReference type="GO" id="GO:0030313">
    <property type="term" value="C:cell envelope"/>
    <property type="evidence" value="ECO:0007669"/>
    <property type="project" value="UniProtKB-SubCell"/>
</dbReference>
<accession>A0A9X1LTB8</accession>
<evidence type="ECO:0000256" key="5">
    <source>
        <dbReference type="ARBA" id="ARBA00023284"/>
    </source>
</evidence>
<evidence type="ECO:0000256" key="2">
    <source>
        <dbReference type="ARBA" id="ARBA00022748"/>
    </source>
</evidence>
<organism evidence="7 8">
    <name type="scientific">Microbacterium allomyrinae</name>
    <dbReference type="NCBI Taxonomy" id="2830666"/>
    <lineage>
        <taxon>Bacteria</taxon>
        <taxon>Bacillati</taxon>
        <taxon>Actinomycetota</taxon>
        <taxon>Actinomycetes</taxon>
        <taxon>Micrococcales</taxon>
        <taxon>Microbacteriaceae</taxon>
        <taxon>Microbacterium</taxon>
    </lineage>
</organism>
<keyword evidence="8" id="KW-1185">Reference proteome</keyword>
<dbReference type="InterPro" id="IPR013766">
    <property type="entry name" value="Thioredoxin_domain"/>
</dbReference>
<evidence type="ECO:0000259" key="6">
    <source>
        <dbReference type="PROSITE" id="PS51352"/>
    </source>
</evidence>
<dbReference type="PANTHER" id="PTHR42852">
    <property type="entry name" value="THIOL:DISULFIDE INTERCHANGE PROTEIN DSBE"/>
    <property type="match status" value="1"/>
</dbReference>
<evidence type="ECO:0000256" key="4">
    <source>
        <dbReference type="ARBA" id="ARBA00023157"/>
    </source>
</evidence>